<feature type="chain" id="PRO_5045725768" evidence="1">
    <location>
        <begin position="21"/>
        <end position="480"/>
    </location>
</feature>
<protein>
    <submittedName>
        <fullName evidence="2">Uncharacterized protein</fullName>
    </submittedName>
</protein>
<feature type="signal peptide" evidence="1">
    <location>
        <begin position="1"/>
        <end position="20"/>
    </location>
</feature>
<keyword evidence="3" id="KW-1185">Reference proteome</keyword>
<dbReference type="InterPro" id="IPR046661">
    <property type="entry name" value="DUF6770"/>
</dbReference>
<evidence type="ECO:0000256" key="1">
    <source>
        <dbReference type="SAM" id="SignalP"/>
    </source>
</evidence>
<sequence>MKKIVILLLIYCAFIVSASAQNLSTLSTITVRIANSGRIMYNNEVKGYYSLYLLDSTTKEPLKTYLFLIQDENLRKLDSIEIKQETNIKLQSIVFNGQAFGFLFSKFESSKTEYWNKYILLSYDRSLKQIGKIEKKERVYFDKVKLVPIPNKGFLLYSRITTNYTNQLHQQWEYNREYGWENTFVDSKFLGSLQVQGYENTTEKKDTSKFYRNTLIVQDITTGNMLASVPLWDQSYYMESIKVVYDSLNHSMDVFGSLYTKTALYAFSQNAGLFHLKIDISGKILRRDFNLWTTAFQGFFNEKSKTKQGINFCFHNILQTKDGTIFLIGEEHHKLFDRLVTYDIVIFELDSTFTLKEIHTFTKTQQREKATDGLTNSMRHKLQSLSSSKNGYFDYRFSQMTDKGNGFIAAFHDPIESKDKIQFMILVYTPEKNFSIDRITIGSSSGIKTFVEEAKSGYIKISQYDSKKKKLDMHLAKINI</sequence>
<dbReference type="EMBL" id="JASJOT010000003">
    <property type="protein sequence ID" value="MDJ1492613.1"/>
    <property type="molecule type" value="Genomic_DNA"/>
</dbReference>
<evidence type="ECO:0000313" key="3">
    <source>
        <dbReference type="Proteomes" id="UP001228581"/>
    </source>
</evidence>
<keyword evidence="1" id="KW-0732">Signal</keyword>
<accession>A0ABT7CFU8</accession>
<comment type="caution">
    <text evidence="2">The sequence shown here is derived from an EMBL/GenBank/DDBJ whole genome shotgun (WGS) entry which is preliminary data.</text>
</comment>
<proteinExistence type="predicted"/>
<dbReference type="Proteomes" id="UP001228581">
    <property type="component" value="Unassembled WGS sequence"/>
</dbReference>
<dbReference type="Pfam" id="PF20559">
    <property type="entry name" value="DUF6770"/>
    <property type="match status" value="2"/>
</dbReference>
<gene>
    <name evidence="2" type="ORF">QNI19_06695</name>
</gene>
<dbReference type="RefSeq" id="WP_313993689.1">
    <property type="nucleotide sequence ID" value="NZ_JASJOT010000003.1"/>
</dbReference>
<organism evidence="2 3">
    <name type="scientific">Xanthocytophaga flava</name>
    <dbReference type="NCBI Taxonomy" id="3048013"/>
    <lineage>
        <taxon>Bacteria</taxon>
        <taxon>Pseudomonadati</taxon>
        <taxon>Bacteroidota</taxon>
        <taxon>Cytophagia</taxon>
        <taxon>Cytophagales</taxon>
        <taxon>Rhodocytophagaceae</taxon>
        <taxon>Xanthocytophaga</taxon>
    </lineage>
</organism>
<reference evidence="2 3" key="1">
    <citation type="submission" date="2023-05" db="EMBL/GenBank/DDBJ databases">
        <authorList>
            <person name="Zhang X."/>
        </authorList>
    </citation>
    <scope>NUCLEOTIDE SEQUENCE [LARGE SCALE GENOMIC DNA]</scope>
    <source>
        <strain evidence="2 3">DM2B3-1</strain>
    </source>
</reference>
<name>A0ABT7CFU8_9BACT</name>
<evidence type="ECO:0000313" key="2">
    <source>
        <dbReference type="EMBL" id="MDJ1492613.1"/>
    </source>
</evidence>